<organism evidence="2 3">
    <name type="scientific">Oryza meyeriana var. granulata</name>
    <dbReference type="NCBI Taxonomy" id="110450"/>
    <lineage>
        <taxon>Eukaryota</taxon>
        <taxon>Viridiplantae</taxon>
        <taxon>Streptophyta</taxon>
        <taxon>Embryophyta</taxon>
        <taxon>Tracheophyta</taxon>
        <taxon>Spermatophyta</taxon>
        <taxon>Magnoliopsida</taxon>
        <taxon>Liliopsida</taxon>
        <taxon>Poales</taxon>
        <taxon>Poaceae</taxon>
        <taxon>BOP clade</taxon>
        <taxon>Oryzoideae</taxon>
        <taxon>Oryzeae</taxon>
        <taxon>Oryzinae</taxon>
        <taxon>Oryza</taxon>
        <taxon>Oryza meyeriana</taxon>
    </lineage>
</organism>
<dbReference type="AlphaFoldDB" id="A0A6G1DBS8"/>
<dbReference type="OrthoDB" id="1742695at2759"/>
<dbReference type="EMBL" id="SPHZ02000007">
    <property type="protein sequence ID" value="KAF0909173.1"/>
    <property type="molecule type" value="Genomic_DNA"/>
</dbReference>
<name>A0A6G1DBS8_9ORYZ</name>
<keyword evidence="1" id="KW-0175">Coiled coil</keyword>
<accession>A0A6G1DBS8</accession>
<proteinExistence type="predicted"/>
<dbReference type="GO" id="GO:0034272">
    <property type="term" value="C:phosphatidylinositol 3-kinase complex, class III, type II"/>
    <property type="evidence" value="ECO:0007669"/>
    <property type="project" value="TreeGrafter"/>
</dbReference>
<dbReference type="GO" id="GO:0000407">
    <property type="term" value="C:phagophore assembly site"/>
    <property type="evidence" value="ECO:0007669"/>
    <property type="project" value="TreeGrafter"/>
</dbReference>
<comment type="caution">
    <text evidence="2">The sequence shown here is derived from an EMBL/GenBank/DDBJ whole genome shotgun (WGS) entry which is preliminary data.</text>
</comment>
<sequence length="91" mass="10759">MDKEIEDVNTDIKAYEACLQCLEQESYNILSDAGFQKENQKIEEEKKLKATIEEVEKQYSEISLEMKDLDIKSKELEELEERRRRAGDLDQ</sequence>
<dbReference type="GO" id="GO:0034271">
    <property type="term" value="C:phosphatidylinositol 3-kinase complex, class III, type I"/>
    <property type="evidence" value="ECO:0007669"/>
    <property type="project" value="TreeGrafter"/>
</dbReference>
<evidence type="ECO:0000313" key="2">
    <source>
        <dbReference type="EMBL" id="KAF0909173.1"/>
    </source>
</evidence>
<dbReference type="GO" id="GO:0030674">
    <property type="term" value="F:protein-macromolecule adaptor activity"/>
    <property type="evidence" value="ECO:0007669"/>
    <property type="project" value="TreeGrafter"/>
</dbReference>
<dbReference type="Proteomes" id="UP000479710">
    <property type="component" value="Unassembled WGS sequence"/>
</dbReference>
<dbReference type="PANTHER" id="PTHR12768:SF4">
    <property type="entry name" value="BECLIN-1"/>
    <property type="match status" value="1"/>
</dbReference>
<keyword evidence="3" id="KW-1185">Reference proteome</keyword>
<feature type="coiled-coil region" evidence="1">
    <location>
        <begin position="5"/>
        <end position="89"/>
    </location>
</feature>
<dbReference type="PANTHER" id="PTHR12768">
    <property type="entry name" value="BECLIN 1"/>
    <property type="match status" value="1"/>
</dbReference>
<dbReference type="InterPro" id="IPR007243">
    <property type="entry name" value="Atg6/Beclin"/>
</dbReference>
<dbReference type="GO" id="GO:0006995">
    <property type="term" value="P:cellular response to nitrogen starvation"/>
    <property type="evidence" value="ECO:0007669"/>
    <property type="project" value="TreeGrafter"/>
</dbReference>
<dbReference type="GO" id="GO:0045324">
    <property type="term" value="P:late endosome to vacuole transport"/>
    <property type="evidence" value="ECO:0007669"/>
    <property type="project" value="TreeGrafter"/>
</dbReference>
<dbReference type="GO" id="GO:0043548">
    <property type="term" value="F:phosphatidylinositol 3-kinase binding"/>
    <property type="evidence" value="ECO:0007669"/>
    <property type="project" value="TreeGrafter"/>
</dbReference>
<gene>
    <name evidence="2" type="ORF">E2562_032222</name>
</gene>
<reference evidence="2 3" key="1">
    <citation type="submission" date="2019-11" db="EMBL/GenBank/DDBJ databases">
        <title>Whole genome sequence of Oryza granulata.</title>
        <authorList>
            <person name="Li W."/>
        </authorList>
    </citation>
    <scope>NUCLEOTIDE SEQUENCE [LARGE SCALE GENOMIC DNA]</scope>
    <source>
        <strain evidence="3">cv. Menghai</strain>
        <tissue evidence="2">Leaf</tissue>
    </source>
</reference>
<evidence type="ECO:0000256" key="1">
    <source>
        <dbReference type="SAM" id="Coils"/>
    </source>
</evidence>
<protein>
    <submittedName>
        <fullName evidence="2">Uncharacterized protein</fullName>
    </submittedName>
</protein>
<dbReference type="GO" id="GO:0000423">
    <property type="term" value="P:mitophagy"/>
    <property type="evidence" value="ECO:0007669"/>
    <property type="project" value="TreeGrafter"/>
</dbReference>
<evidence type="ECO:0000313" key="3">
    <source>
        <dbReference type="Proteomes" id="UP000479710"/>
    </source>
</evidence>
<dbReference type="GO" id="GO:0000045">
    <property type="term" value="P:autophagosome assembly"/>
    <property type="evidence" value="ECO:0007669"/>
    <property type="project" value="TreeGrafter"/>
</dbReference>